<name>A0A150LE67_9BACI</name>
<evidence type="ECO:0000313" key="3">
    <source>
        <dbReference type="Proteomes" id="UP000075683"/>
    </source>
</evidence>
<protein>
    <submittedName>
        <fullName evidence="2">Uncharacterized protein</fullName>
    </submittedName>
</protein>
<sequence length="86" mass="9412">MPPAPHYFRASSRGCLFRPVFSDDPVGTGPDPHLNGALSPPPEGVPKKQKGRETSPVTEKGSAKPPNLFPYEQRGWEKFPRSNKGV</sequence>
<dbReference type="STRING" id="301148.B4135_3442"/>
<evidence type="ECO:0000256" key="1">
    <source>
        <dbReference type="SAM" id="MobiDB-lite"/>
    </source>
</evidence>
<proteinExistence type="predicted"/>
<comment type="caution">
    <text evidence="2">The sequence shown here is derived from an EMBL/GenBank/DDBJ whole genome shotgun (WGS) entry which is preliminary data.</text>
</comment>
<evidence type="ECO:0000313" key="2">
    <source>
        <dbReference type="EMBL" id="KYD10641.1"/>
    </source>
</evidence>
<organism evidence="2 3">
    <name type="scientific">Caldibacillus debilis</name>
    <dbReference type="NCBI Taxonomy" id="301148"/>
    <lineage>
        <taxon>Bacteria</taxon>
        <taxon>Bacillati</taxon>
        <taxon>Bacillota</taxon>
        <taxon>Bacilli</taxon>
        <taxon>Bacillales</taxon>
        <taxon>Bacillaceae</taxon>
        <taxon>Caldibacillus</taxon>
    </lineage>
</organism>
<dbReference type="EMBL" id="LQYT01000117">
    <property type="protein sequence ID" value="KYD10641.1"/>
    <property type="molecule type" value="Genomic_DNA"/>
</dbReference>
<feature type="region of interest" description="Disordered" evidence="1">
    <location>
        <begin position="18"/>
        <end position="86"/>
    </location>
</feature>
<dbReference type="Proteomes" id="UP000075683">
    <property type="component" value="Unassembled WGS sequence"/>
</dbReference>
<gene>
    <name evidence="2" type="ORF">B4135_3442</name>
</gene>
<dbReference type="AlphaFoldDB" id="A0A150LE67"/>
<reference evidence="2 3" key="1">
    <citation type="submission" date="2016-01" db="EMBL/GenBank/DDBJ databases">
        <title>Draft Genome Sequences of Seven Thermophilic Sporeformers Isolated from Foods.</title>
        <authorList>
            <person name="Berendsen E.M."/>
            <person name="Wells-Bennik M.H."/>
            <person name="Krawcyk A.O."/>
            <person name="De Jong A."/>
            <person name="Holsappel S."/>
            <person name="Eijlander R.T."/>
            <person name="Kuipers O.P."/>
        </authorList>
    </citation>
    <scope>NUCLEOTIDE SEQUENCE [LARGE SCALE GENOMIC DNA]</scope>
    <source>
        <strain evidence="2 3">B4135</strain>
    </source>
</reference>
<accession>A0A150LE67</accession>